<reference evidence="16" key="1">
    <citation type="journal article" date="2019" name="Curr. Biol.">
        <title>Genome Sequence of Striga asiatica Provides Insight into the Evolution of Plant Parasitism.</title>
        <authorList>
            <person name="Yoshida S."/>
            <person name="Kim S."/>
            <person name="Wafula E.K."/>
            <person name="Tanskanen J."/>
            <person name="Kim Y.M."/>
            <person name="Honaas L."/>
            <person name="Yang Z."/>
            <person name="Spallek T."/>
            <person name="Conn C.E."/>
            <person name="Ichihashi Y."/>
            <person name="Cheong K."/>
            <person name="Cui S."/>
            <person name="Der J.P."/>
            <person name="Gundlach H."/>
            <person name="Jiao Y."/>
            <person name="Hori C."/>
            <person name="Ishida J.K."/>
            <person name="Kasahara H."/>
            <person name="Kiba T."/>
            <person name="Kim M.S."/>
            <person name="Koo N."/>
            <person name="Laohavisit A."/>
            <person name="Lee Y.H."/>
            <person name="Lumba S."/>
            <person name="McCourt P."/>
            <person name="Mortimer J.C."/>
            <person name="Mutuku J.M."/>
            <person name="Nomura T."/>
            <person name="Sasaki-Sekimoto Y."/>
            <person name="Seto Y."/>
            <person name="Wang Y."/>
            <person name="Wakatake T."/>
            <person name="Sakakibara H."/>
            <person name="Demura T."/>
            <person name="Yamaguchi S."/>
            <person name="Yoneyama K."/>
            <person name="Manabe R.I."/>
            <person name="Nelson D.C."/>
            <person name="Schulman A.H."/>
            <person name="Timko M.P."/>
            <person name="dePamphilis C.W."/>
            <person name="Choi D."/>
            <person name="Shirasu K."/>
        </authorList>
    </citation>
    <scope>NUCLEOTIDE SEQUENCE [LARGE SCALE GENOMIC DNA]</scope>
    <source>
        <strain evidence="16">cv. UVA1</strain>
    </source>
</reference>
<keyword evidence="6 9" id="KW-0539">Nucleus</keyword>
<evidence type="ECO:0000256" key="7">
    <source>
        <dbReference type="ARBA" id="ARBA00025748"/>
    </source>
</evidence>
<dbReference type="Proteomes" id="UP000325081">
    <property type="component" value="Unassembled WGS sequence"/>
</dbReference>
<dbReference type="Pfam" id="PF02183">
    <property type="entry name" value="HALZ"/>
    <property type="match status" value="1"/>
</dbReference>
<keyword evidence="12" id="KW-0175">Coiled coil</keyword>
<dbReference type="PANTHER" id="PTHR24326:SF122">
    <property type="entry name" value="HOMEOBOX-LEUCINE ZIPPER PROTEIN HOX6"/>
    <property type="match status" value="1"/>
</dbReference>
<dbReference type="GO" id="GO:0009414">
    <property type="term" value="P:response to water deprivation"/>
    <property type="evidence" value="ECO:0007669"/>
    <property type="project" value="UniProtKB-ARBA"/>
</dbReference>
<dbReference type="PANTHER" id="PTHR24326">
    <property type="entry name" value="HOMEOBOX-LEUCINE ZIPPER PROTEIN"/>
    <property type="match status" value="1"/>
</dbReference>
<dbReference type="SMART" id="SM00389">
    <property type="entry name" value="HOX"/>
    <property type="match status" value="1"/>
</dbReference>
<evidence type="ECO:0000313" key="16">
    <source>
        <dbReference type="Proteomes" id="UP000325081"/>
    </source>
</evidence>
<feature type="region of interest" description="Disordered" evidence="13">
    <location>
        <begin position="1"/>
        <end position="30"/>
    </location>
</feature>
<dbReference type="GO" id="GO:0000976">
    <property type="term" value="F:transcription cis-regulatory region binding"/>
    <property type="evidence" value="ECO:0007669"/>
    <property type="project" value="UniProtKB-ARBA"/>
</dbReference>
<evidence type="ECO:0000256" key="1">
    <source>
        <dbReference type="ARBA" id="ARBA00004123"/>
    </source>
</evidence>
<dbReference type="InterPro" id="IPR003106">
    <property type="entry name" value="Leu_zip_homeo"/>
</dbReference>
<dbReference type="Pfam" id="PF00046">
    <property type="entry name" value="Homeodomain"/>
    <property type="match status" value="1"/>
</dbReference>
<dbReference type="InterPro" id="IPR000047">
    <property type="entry name" value="HTH_motif"/>
</dbReference>
<keyword evidence="2 11" id="KW-0805">Transcription regulation</keyword>
<protein>
    <recommendedName>
        <fullName evidence="11">Homeobox-leucine zipper protein</fullName>
    </recommendedName>
    <alternativeName>
        <fullName evidence="11">HD-ZIP protein</fullName>
    </alternativeName>
    <alternativeName>
        <fullName evidence="11">Homeodomain transcription factor</fullName>
    </alternativeName>
</protein>
<comment type="function">
    <text evidence="8">Probable transcription activator that may act as growth regulators in response to water deficit.</text>
</comment>
<evidence type="ECO:0000256" key="2">
    <source>
        <dbReference type="ARBA" id="ARBA00023015"/>
    </source>
</evidence>
<evidence type="ECO:0000256" key="11">
    <source>
        <dbReference type="RuleBase" id="RU369038"/>
    </source>
</evidence>
<dbReference type="PROSITE" id="PS00027">
    <property type="entry name" value="HOMEOBOX_1"/>
    <property type="match status" value="1"/>
</dbReference>
<accession>A0A5A7PLA6</accession>
<comment type="subcellular location">
    <subcellularLocation>
        <location evidence="1 9 10">Nucleus</location>
    </subcellularLocation>
</comment>
<evidence type="ECO:0000256" key="10">
    <source>
        <dbReference type="RuleBase" id="RU000682"/>
    </source>
</evidence>
<evidence type="ECO:0000256" key="9">
    <source>
        <dbReference type="PROSITE-ProRule" id="PRU00108"/>
    </source>
</evidence>
<gene>
    <name evidence="15" type="ORF">STAS_09563</name>
</gene>
<dbReference type="EMBL" id="BKCP01004738">
    <property type="protein sequence ID" value="GER33426.1"/>
    <property type="molecule type" value="Genomic_DNA"/>
</dbReference>
<proteinExistence type="inferred from homology"/>
<dbReference type="InterPro" id="IPR045224">
    <property type="entry name" value="HDZip_class_I_plant"/>
</dbReference>
<sequence>MESQKNSNQEMKNSPKPSKRKSSKNNIARRFSDEQIQSLESIFKIESKLEPKKKLQLARDLGLQPRQVAIWFQNKRARWKSKQIEQEYKDLRANYDSLYVQFDDLKREKQSLLMQLEELNDLVKNLDKVEEGDELKEYHNNSSNEGMDKDDVIKPDDDDFAKNAALRTFEKTDDREILRWFEEDEIMSHLESPEKWCDFSKGVLFDHSSGTSSWWEK</sequence>
<dbReference type="PRINTS" id="PR00031">
    <property type="entry name" value="HTHREPRESSR"/>
</dbReference>
<evidence type="ECO:0000256" key="6">
    <source>
        <dbReference type="ARBA" id="ARBA00023242"/>
    </source>
</evidence>
<comment type="similarity">
    <text evidence="7 11">Belongs to the HD-ZIP homeobox family. Class I subfamily.</text>
</comment>
<evidence type="ECO:0000256" key="3">
    <source>
        <dbReference type="ARBA" id="ARBA00023125"/>
    </source>
</evidence>
<dbReference type="CDD" id="cd00086">
    <property type="entry name" value="homeodomain"/>
    <property type="match status" value="1"/>
</dbReference>
<feature type="coiled-coil region" evidence="12">
    <location>
        <begin position="74"/>
        <end position="129"/>
    </location>
</feature>
<evidence type="ECO:0000313" key="15">
    <source>
        <dbReference type="EMBL" id="GER33426.1"/>
    </source>
</evidence>
<dbReference type="InterPro" id="IPR009057">
    <property type="entry name" value="Homeodomain-like_sf"/>
</dbReference>
<evidence type="ECO:0000256" key="12">
    <source>
        <dbReference type="SAM" id="Coils"/>
    </source>
</evidence>
<feature type="domain" description="Homeobox" evidence="14">
    <location>
        <begin position="22"/>
        <end position="82"/>
    </location>
</feature>
<evidence type="ECO:0000256" key="4">
    <source>
        <dbReference type="ARBA" id="ARBA00023155"/>
    </source>
</evidence>
<keyword evidence="3 9" id="KW-0238">DNA-binding</keyword>
<dbReference type="GO" id="GO:0009737">
    <property type="term" value="P:response to abscisic acid"/>
    <property type="evidence" value="ECO:0007669"/>
    <property type="project" value="UniProtKB-ARBA"/>
</dbReference>
<dbReference type="Gene3D" id="1.10.10.60">
    <property type="entry name" value="Homeodomain-like"/>
    <property type="match status" value="1"/>
</dbReference>
<evidence type="ECO:0000256" key="5">
    <source>
        <dbReference type="ARBA" id="ARBA00023163"/>
    </source>
</evidence>
<dbReference type="OrthoDB" id="6159439at2759"/>
<feature type="compositionally biased region" description="Polar residues" evidence="13">
    <location>
        <begin position="1"/>
        <end position="11"/>
    </location>
</feature>
<dbReference type="FunFam" id="1.10.10.60:FF:000293">
    <property type="entry name" value="Homeobox-leucine zipper protein ATHB-7"/>
    <property type="match status" value="1"/>
</dbReference>
<dbReference type="SUPFAM" id="SSF46689">
    <property type="entry name" value="Homeodomain-like"/>
    <property type="match status" value="1"/>
</dbReference>
<dbReference type="GO" id="GO:0000981">
    <property type="term" value="F:DNA-binding transcription factor activity, RNA polymerase II-specific"/>
    <property type="evidence" value="ECO:0007669"/>
    <property type="project" value="UniProtKB-UniRule"/>
</dbReference>
<dbReference type="InterPro" id="IPR017970">
    <property type="entry name" value="Homeobox_CS"/>
</dbReference>
<dbReference type="GO" id="GO:0005634">
    <property type="term" value="C:nucleus"/>
    <property type="evidence" value="ECO:0007669"/>
    <property type="project" value="UniProtKB-SubCell"/>
</dbReference>
<organism evidence="15 16">
    <name type="scientific">Striga asiatica</name>
    <name type="common">Asiatic witchweed</name>
    <name type="synonym">Buchnera asiatica</name>
    <dbReference type="NCBI Taxonomy" id="4170"/>
    <lineage>
        <taxon>Eukaryota</taxon>
        <taxon>Viridiplantae</taxon>
        <taxon>Streptophyta</taxon>
        <taxon>Embryophyta</taxon>
        <taxon>Tracheophyta</taxon>
        <taxon>Spermatophyta</taxon>
        <taxon>Magnoliopsida</taxon>
        <taxon>eudicotyledons</taxon>
        <taxon>Gunneridae</taxon>
        <taxon>Pentapetalae</taxon>
        <taxon>asterids</taxon>
        <taxon>lamiids</taxon>
        <taxon>Lamiales</taxon>
        <taxon>Orobanchaceae</taxon>
        <taxon>Buchnereae</taxon>
        <taxon>Striga</taxon>
    </lineage>
</organism>
<dbReference type="GO" id="GO:0045893">
    <property type="term" value="P:positive regulation of DNA-templated transcription"/>
    <property type="evidence" value="ECO:0007669"/>
    <property type="project" value="TreeGrafter"/>
</dbReference>
<feature type="DNA-binding region" description="Homeobox" evidence="9">
    <location>
        <begin position="24"/>
        <end position="83"/>
    </location>
</feature>
<comment type="caution">
    <text evidence="15">The sequence shown here is derived from an EMBL/GenBank/DDBJ whole genome shotgun (WGS) entry which is preliminary data.</text>
</comment>
<dbReference type="PROSITE" id="PS50071">
    <property type="entry name" value="HOMEOBOX_2"/>
    <property type="match status" value="1"/>
</dbReference>
<comment type="function">
    <text evidence="11">Transcription factor.</text>
</comment>
<dbReference type="InterPro" id="IPR001356">
    <property type="entry name" value="HD"/>
</dbReference>
<evidence type="ECO:0000256" key="8">
    <source>
        <dbReference type="ARBA" id="ARBA00058361"/>
    </source>
</evidence>
<name>A0A5A7PLA6_STRAF</name>
<keyword evidence="4 9" id="KW-0371">Homeobox</keyword>
<evidence type="ECO:0000256" key="13">
    <source>
        <dbReference type="SAM" id="MobiDB-lite"/>
    </source>
</evidence>
<keyword evidence="5 11" id="KW-0804">Transcription</keyword>
<dbReference type="AlphaFoldDB" id="A0A5A7PLA6"/>
<evidence type="ECO:0000259" key="14">
    <source>
        <dbReference type="PROSITE" id="PS50071"/>
    </source>
</evidence>
<keyword evidence="16" id="KW-1185">Reference proteome</keyword>